<dbReference type="Proteomes" id="UP000054560">
    <property type="component" value="Unassembled WGS sequence"/>
</dbReference>
<protein>
    <submittedName>
        <fullName evidence="2">Uncharacterized protein</fullName>
    </submittedName>
</protein>
<name>A0A0L0G835_9EUKA</name>
<reference evidence="2 3" key="1">
    <citation type="submission" date="2011-02" db="EMBL/GenBank/DDBJ databases">
        <title>The Genome Sequence of Sphaeroforma arctica JP610.</title>
        <authorList>
            <consortium name="The Broad Institute Genome Sequencing Platform"/>
            <person name="Russ C."/>
            <person name="Cuomo C."/>
            <person name="Young S.K."/>
            <person name="Zeng Q."/>
            <person name="Gargeya S."/>
            <person name="Alvarado L."/>
            <person name="Berlin A."/>
            <person name="Chapman S.B."/>
            <person name="Chen Z."/>
            <person name="Freedman E."/>
            <person name="Gellesch M."/>
            <person name="Goldberg J."/>
            <person name="Griggs A."/>
            <person name="Gujja S."/>
            <person name="Heilman E."/>
            <person name="Heiman D."/>
            <person name="Howarth C."/>
            <person name="Mehta T."/>
            <person name="Neiman D."/>
            <person name="Pearson M."/>
            <person name="Roberts A."/>
            <person name="Saif S."/>
            <person name="Shea T."/>
            <person name="Shenoy N."/>
            <person name="Sisk P."/>
            <person name="Stolte C."/>
            <person name="Sykes S."/>
            <person name="White J."/>
            <person name="Yandava C."/>
            <person name="Burger G."/>
            <person name="Gray M.W."/>
            <person name="Holland P.W.H."/>
            <person name="King N."/>
            <person name="Lang F.B.F."/>
            <person name="Roger A.J."/>
            <person name="Ruiz-Trillo I."/>
            <person name="Haas B."/>
            <person name="Nusbaum C."/>
            <person name="Birren B."/>
        </authorList>
    </citation>
    <scope>NUCLEOTIDE SEQUENCE [LARGE SCALE GENOMIC DNA]</scope>
    <source>
        <strain evidence="2 3">JP610</strain>
    </source>
</reference>
<dbReference type="RefSeq" id="XP_014158953.1">
    <property type="nucleotide sequence ID" value="XM_014303478.1"/>
</dbReference>
<sequence length="181" mass="20651">GRKYCLYSYLQVCKSNTLLLYRSKNLERRTVPNTCSDFRDNKALGLVAFKRIIATIIYHIMTLLLNSDPASYSPLSSVSEHQLMSSLAKVTSVLTDDRTLQPIRLEADHQRSPHVPRTRSYSHYRTAHTPAHSPKSYLQATMANMPHRTPLLISPDSTNPLFNTEATTHTTATFRLREHRP</sequence>
<feature type="compositionally biased region" description="Basic residues" evidence="1">
    <location>
        <begin position="112"/>
        <end position="126"/>
    </location>
</feature>
<evidence type="ECO:0000313" key="2">
    <source>
        <dbReference type="EMBL" id="KNC85051.1"/>
    </source>
</evidence>
<evidence type="ECO:0000313" key="3">
    <source>
        <dbReference type="Proteomes" id="UP000054560"/>
    </source>
</evidence>
<accession>A0A0L0G835</accession>
<gene>
    <name evidence="2" type="ORF">SARC_02744</name>
</gene>
<feature type="non-terminal residue" evidence="2">
    <location>
        <position position="1"/>
    </location>
</feature>
<organism evidence="2 3">
    <name type="scientific">Sphaeroforma arctica JP610</name>
    <dbReference type="NCBI Taxonomy" id="667725"/>
    <lineage>
        <taxon>Eukaryota</taxon>
        <taxon>Ichthyosporea</taxon>
        <taxon>Ichthyophonida</taxon>
        <taxon>Sphaeroforma</taxon>
    </lineage>
</organism>
<dbReference type="EMBL" id="KQ241723">
    <property type="protein sequence ID" value="KNC85051.1"/>
    <property type="molecule type" value="Genomic_DNA"/>
</dbReference>
<proteinExistence type="predicted"/>
<evidence type="ECO:0000256" key="1">
    <source>
        <dbReference type="SAM" id="MobiDB-lite"/>
    </source>
</evidence>
<dbReference type="AlphaFoldDB" id="A0A0L0G835"/>
<dbReference type="GeneID" id="25903248"/>
<keyword evidence="3" id="KW-1185">Reference proteome</keyword>
<feature type="region of interest" description="Disordered" evidence="1">
    <location>
        <begin position="109"/>
        <end position="133"/>
    </location>
</feature>